<gene>
    <name evidence="5" type="primary">gph_2</name>
    <name evidence="5" type="ORF">ETAA1_60020</name>
</gene>
<evidence type="ECO:0000256" key="3">
    <source>
        <dbReference type="ARBA" id="ARBA00006171"/>
    </source>
</evidence>
<dbReference type="SFLD" id="SFLDS00003">
    <property type="entry name" value="Haloacid_Dehalogenase"/>
    <property type="match status" value="1"/>
</dbReference>
<reference evidence="5 6" key="1">
    <citation type="submission" date="2019-02" db="EMBL/GenBank/DDBJ databases">
        <title>Deep-cultivation of Planctomycetes and their phenomic and genomic characterization uncovers novel biology.</title>
        <authorList>
            <person name="Wiegand S."/>
            <person name="Jogler M."/>
            <person name="Boedeker C."/>
            <person name="Pinto D."/>
            <person name="Vollmers J."/>
            <person name="Rivas-Marin E."/>
            <person name="Kohn T."/>
            <person name="Peeters S.H."/>
            <person name="Heuer A."/>
            <person name="Rast P."/>
            <person name="Oberbeckmann S."/>
            <person name="Bunk B."/>
            <person name="Jeske O."/>
            <person name="Meyerdierks A."/>
            <person name="Storesund J.E."/>
            <person name="Kallscheuer N."/>
            <person name="Luecker S."/>
            <person name="Lage O.M."/>
            <person name="Pohl T."/>
            <person name="Merkel B.J."/>
            <person name="Hornburger P."/>
            <person name="Mueller R.-W."/>
            <person name="Bruemmer F."/>
            <person name="Labrenz M."/>
            <person name="Spormann A.M."/>
            <person name="Op den Camp H."/>
            <person name="Overmann J."/>
            <person name="Amann R."/>
            <person name="Jetten M.S.M."/>
            <person name="Mascher T."/>
            <person name="Medema M.H."/>
            <person name="Devos D.P."/>
            <person name="Kaster A.-K."/>
            <person name="Ovreas L."/>
            <person name="Rohde M."/>
            <person name="Galperin M.Y."/>
            <person name="Jogler C."/>
        </authorList>
    </citation>
    <scope>NUCLEOTIDE SEQUENCE [LARGE SCALE GENOMIC DNA]</scope>
    <source>
        <strain evidence="5 6">ETA_A1</strain>
    </source>
</reference>
<comment type="similarity">
    <text evidence="3">Belongs to the HAD-like hydrolase superfamily. CbbY/CbbZ/Gph/YieH family.</text>
</comment>
<dbReference type="InterPro" id="IPR036412">
    <property type="entry name" value="HAD-like_sf"/>
</dbReference>
<dbReference type="SUPFAM" id="SSF56784">
    <property type="entry name" value="HAD-like"/>
    <property type="match status" value="1"/>
</dbReference>
<dbReference type="EC" id="3.1.3.18" evidence="4"/>
<evidence type="ECO:0000256" key="1">
    <source>
        <dbReference type="ARBA" id="ARBA00000830"/>
    </source>
</evidence>
<dbReference type="InterPro" id="IPR023198">
    <property type="entry name" value="PGP-like_dom2"/>
</dbReference>
<dbReference type="GO" id="GO:0005829">
    <property type="term" value="C:cytosol"/>
    <property type="evidence" value="ECO:0007669"/>
    <property type="project" value="TreeGrafter"/>
</dbReference>
<organism evidence="5 6">
    <name type="scientific">Urbifossiella limnaea</name>
    <dbReference type="NCBI Taxonomy" id="2528023"/>
    <lineage>
        <taxon>Bacteria</taxon>
        <taxon>Pseudomonadati</taxon>
        <taxon>Planctomycetota</taxon>
        <taxon>Planctomycetia</taxon>
        <taxon>Gemmatales</taxon>
        <taxon>Gemmataceae</taxon>
        <taxon>Urbifossiella</taxon>
    </lineage>
</organism>
<dbReference type="EMBL" id="CP036273">
    <property type="protein sequence ID" value="QDU23991.1"/>
    <property type="molecule type" value="Genomic_DNA"/>
</dbReference>
<dbReference type="Pfam" id="PF12710">
    <property type="entry name" value="HAD"/>
    <property type="match status" value="1"/>
</dbReference>
<dbReference type="PANTHER" id="PTHR43434">
    <property type="entry name" value="PHOSPHOGLYCOLATE PHOSPHATASE"/>
    <property type="match status" value="1"/>
</dbReference>
<dbReference type="PANTHER" id="PTHR43434:SF1">
    <property type="entry name" value="PHOSPHOGLYCOLATE PHOSPHATASE"/>
    <property type="match status" value="1"/>
</dbReference>
<dbReference type="RefSeq" id="WP_145244190.1">
    <property type="nucleotide sequence ID" value="NZ_CP036273.1"/>
</dbReference>
<dbReference type="InterPro" id="IPR023214">
    <property type="entry name" value="HAD_sf"/>
</dbReference>
<comment type="pathway">
    <text evidence="2">Organic acid metabolism; glycolate biosynthesis; glycolate from 2-phosphoglycolate: step 1/1.</text>
</comment>
<evidence type="ECO:0000313" key="6">
    <source>
        <dbReference type="Proteomes" id="UP000319576"/>
    </source>
</evidence>
<dbReference type="GO" id="GO:0008967">
    <property type="term" value="F:phosphoglycolate phosphatase activity"/>
    <property type="evidence" value="ECO:0007669"/>
    <property type="project" value="UniProtKB-EC"/>
</dbReference>
<evidence type="ECO:0000256" key="4">
    <source>
        <dbReference type="ARBA" id="ARBA00013078"/>
    </source>
</evidence>
<dbReference type="OrthoDB" id="9781769at2"/>
<dbReference type="SFLD" id="SFLDG01129">
    <property type="entry name" value="C1.5:_HAD__Beta-PGM__Phosphata"/>
    <property type="match status" value="1"/>
</dbReference>
<dbReference type="Proteomes" id="UP000319576">
    <property type="component" value="Chromosome"/>
</dbReference>
<proteinExistence type="inferred from homology"/>
<comment type="catalytic activity">
    <reaction evidence="1">
        <text>2-phosphoglycolate + H2O = glycolate + phosphate</text>
        <dbReference type="Rhea" id="RHEA:14369"/>
        <dbReference type="ChEBI" id="CHEBI:15377"/>
        <dbReference type="ChEBI" id="CHEBI:29805"/>
        <dbReference type="ChEBI" id="CHEBI:43474"/>
        <dbReference type="ChEBI" id="CHEBI:58033"/>
        <dbReference type="EC" id="3.1.3.18"/>
    </reaction>
</comment>
<name>A0A517Y2J8_9BACT</name>
<dbReference type="InterPro" id="IPR050155">
    <property type="entry name" value="HAD-like_hydrolase_sf"/>
</dbReference>
<evidence type="ECO:0000313" key="5">
    <source>
        <dbReference type="EMBL" id="QDU23991.1"/>
    </source>
</evidence>
<dbReference type="KEGG" id="uli:ETAA1_60020"/>
<evidence type="ECO:0000256" key="2">
    <source>
        <dbReference type="ARBA" id="ARBA00004818"/>
    </source>
</evidence>
<keyword evidence="6" id="KW-1185">Reference proteome</keyword>
<accession>A0A517Y2J8</accession>
<sequence>MRVILFDIDGTLVRTGGAGKAAMEDALRAEFAVRDIKDTVPYSGRTDRAIARDLLRVHGIPDTAANERTLREAYLAQLPHTLGRYPGLVCPGVAELVAELAACPNTLLGLLTGNVRAGAATKLGHYGLWHHFRCGGFGDDHYDRDDVARAAVASARQTAGRDFDPRAVWVVGDTPLDVSCARAVGANAVAVATGWHPLEELTACEPDHAFADLSDLRRVRTIWAAQQMRG</sequence>
<protein>
    <recommendedName>
        <fullName evidence="4">phosphoglycolate phosphatase</fullName>
        <ecNumber evidence="4">3.1.3.18</ecNumber>
    </recommendedName>
</protein>
<dbReference type="Gene3D" id="1.10.150.240">
    <property type="entry name" value="Putative phosphatase, domain 2"/>
    <property type="match status" value="1"/>
</dbReference>
<keyword evidence="5" id="KW-0378">Hydrolase</keyword>
<dbReference type="AlphaFoldDB" id="A0A517Y2J8"/>
<dbReference type="Gene3D" id="3.40.50.1000">
    <property type="entry name" value="HAD superfamily/HAD-like"/>
    <property type="match status" value="1"/>
</dbReference>
<dbReference type="GO" id="GO:0006281">
    <property type="term" value="P:DNA repair"/>
    <property type="evidence" value="ECO:0007669"/>
    <property type="project" value="TreeGrafter"/>
</dbReference>